<sequence>MAGEYGLKRHFDGGAARLLGGMVAEHHAGFDVEGYAAEVERRIPGLELKDRVLVLAEGLRDRLPADYPAAVAVLLAVLGDELGEGGGMFNTSWFLMPVARFVEEFGLDHPEVSLDAIEEITKRHTGEYAIRPYVERHYELTMARVARWARDPSLNVRRLASEGVRPRLPWARTLHRFVDDPHPVLEILEPLRSDPSEYVRKSVANHLNDIARDHPEIALATATRWSRESPTDETAWIVKHALRVLVKKGDQRALALLGATGGEHITVHGLRLWPRDLQLPGTVALQVDLENTDTARHSVAVDYVVHHVRKNGRTIPKVFKLGVVDLGPGERRTLEKSHAVREVTTRAYYPGEHVVDIQVNGLALASDAFELRT</sequence>
<evidence type="ECO:0000313" key="2">
    <source>
        <dbReference type="Proteomes" id="UP000515728"/>
    </source>
</evidence>
<protein>
    <submittedName>
        <fullName evidence="1">DNA alkylation repair protein</fullName>
    </submittedName>
</protein>
<dbReference type="EMBL" id="CP060131">
    <property type="protein sequence ID" value="QNG51871.1"/>
    <property type="molecule type" value="Genomic_DNA"/>
</dbReference>
<dbReference type="AlphaFoldDB" id="A0A7G7MGG0"/>
<dbReference type="KEGG" id="ppel:H6H00_27885"/>
<reference evidence="1 2" key="1">
    <citation type="submission" date="2020-08" db="EMBL/GenBank/DDBJ databases">
        <authorList>
            <person name="Mo P."/>
        </authorList>
    </citation>
    <scope>NUCLEOTIDE SEQUENCE [LARGE SCALE GENOMIC DNA]</scope>
    <source>
        <strain evidence="1 2">CGMCC 4.1532</strain>
    </source>
</reference>
<dbReference type="Pfam" id="PF08713">
    <property type="entry name" value="DNA_alkylation"/>
    <property type="match status" value="1"/>
</dbReference>
<dbReference type="InterPro" id="IPR016024">
    <property type="entry name" value="ARM-type_fold"/>
</dbReference>
<dbReference type="SUPFAM" id="SSF48371">
    <property type="entry name" value="ARM repeat"/>
    <property type="match status" value="1"/>
</dbReference>
<dbReference type="Proteomes" id="UP000515728">
    <property type="component" value="Chromosome"/>
</dbReference>
<dbReference type="InterPro" id="IPR014825">
    <property type="entry name" value="DNA_alkylation"/>
</dbReference>
<dbReference type="RefSeq" id="WP_185718623.1">
    <property type="nucleotide sequence ID" value="NZ_BAAAWI010000001.1"/>
</dbReference>
<organism evidence="1 2">
    <name type="scientific">Pseudonocardia petroleophila</name>
    <dbReference type="NCBI Taxonomy" id="37331"/>
    <lineage>
        <taxon>Bacteria</taxon>
        <taxon>Bacillati</taxon>
        <taxon>Actinomycetota</taxon>
        <taxon>Actinomycetes</taxon>
        <taxon>Pseudonocardiales</taxon>
        <taxon>Pseudonocardiaceae</taxon>
        <taxon>Pseudonocardia</taxon>
    </lineage>
</organism>
<dbReference type="Gene3D" id="1.25.40.290">
    <property type="entry name" value="ARM repeat domains"/>
    <property type="match status" value="1"/>
</dbReference>
<keyword evidence="2" id="KW-1185">Reference proteome</keyword>
<gene>
    <name evidence="1" type="ORF">H6H00_27885</name>
</gene>
<accession>A0A7G7MGG0</accession>
<name>A0A7G7MGG0_9PSEU</name>
<proteinExistence type="predicted"/>
<evidence type="ECO:0000313" key="1">
    <source>
        <dbReference type="EMBL" id="QNG51871.1"/>
    </source>
</evidence>